<name>A0A6M3LWA1_9ZZZZ</name>
<dbReference type="EMBL" id="MT143442">
    <property type="protein sequence ID" value="QJA96878.1"/>
    <property type="molecule type" value="Genomic_DNA"/>
</dbReference>
<sequence>MRICPKCGKPLKLIKLKASEFYGHSYTLRHVIADKPMCDYSKQVYPPAMS</sequence>
<evidence type="ECO:0000313" key="1">
    <source>
        <dbReference type="EMBL" id="QJA96878.1"/>
    </source>
</evidence>
<proteinExistence type="predicted"/>
<organism evidence="1">
    <name type="scientific">viral metagenome</name>
    <dbReference type="NCBI Taxonomy" id="1070528"/>
    <lineage>
        <taxon>unclassified sequences</taxon>
        <taxon>metagenomes</taxon>
        <taxon>organismal metagenomes</taxon>
    </lineage>
</organism>
<accession>A0A6M3LWA1</accession>
<reference evidence="1" key="1">
    <citation type="submission" date="2020-03" db="EMBL/GenBank/DDBJ databases">
        <title>The deep terrestrial virosphere.</title>
        <authorList>
            <person name="Holmfeldt K."/>
            <person name="Nilsson E."/>
            <person name="Simone D."/>
            <person name="Lopez-Fernandez M."/>
            <person name="Wu X."/>
            <person name="de Brujin I."/>
            <person name="Lundin D."/>
            <person name="Andersson A."/>
            <person name="Bertilsson S."/>
            <person name="Dopson M."/>
        </authorList>
    </citation>
    <scope>NUCLEOTIDE SEQUENCE</scope>
    <source>
        <strain evidence="1">MM415B07175</strain>
    </source>
</reference>
<dbReference type="AlphaFoldDB" id="A0A6M3LWA1"/>
<gene>
    <name evidence="1" type="ORF">MM415B07175_0007</name>
</gene>
<protein>
    <submittedName>
        <fullName evidence="1">Uncharacterized protein</fullName>
    </submittedName>
</protein>